<feature type="region of interest" description="Disordered" evidence="1">
    <location>
        <begin position="11"/>
        <end position="34"/>
    </location>
</feature>
<dbReference type="EMBL" id="VMNX01000211">
    <property type="protein sequence ID" value="MPY53686.1"/>
    <property type="molecule type" value="Genomic_DNA"/>
</dbReference>
<name>A0A5N8X3R1_9ACTN</name>
<reference evidence="2 3" key="1">
    <citation type="submission" date="2019-09" db="EMBL/GenBank/DDBJ databases">
        <authorList>
            <person name="Duangmal K."/>
            <person name="Teo W.F.A."/>
            <person name="Lipun K."/>
        </authorList>
    </citation>
    <scope>NUCLEOTIDE SEQUENCE [LARGE SCALE GENOMIC DNA]</scope>
    <source>
        <strain evidence="2 3">K1PN6</strain>
    </source>
</reference>
<gene>
    <name evidence="2" type="ORF">FPZ41_36040</name>
</gene>
<dbReference type="RefSeq" id="WP_152867777.1">
    <property type="nucleotide sequence ID" value="NZ_VMNX01000211.1"/>
</dbReference>
<organism evidence="2 3">
    <name type="scientific">Streptomyces acidicola</name>
    <dbReference type="NCBI Taxonomy" id="2596892"/>
    <lineage>
        <taxon>Bacteria</taxon>
        <taxon>Bacillati</taxon>
        <taxon>Actinomycetota</taxon>
        <taxon>Actinomycetes</taxon>
        <taxon>Kitasatosporales</taxon>
        <taxon>Streptomycetaceae</taxon>
        <taxon>Streptomyces</taxon>
    </lineage>
</organism>
<protein>
    <submittedName>
        <fullName evidence="2">DUF2690 domain-containing protein</fullName>
    </submittedName>
</protein>
<feature type="region of interest" description="Disordered" evidence="1">
    <location>
        <begin position="154"/>
        <end position="192"/>
    </location>
</feature>
<sequence>MVSVLLTSVVGDGGSESGPGGATATDTDAVSSAGASSAPTCSGLECDGLDPKATGCGTGARTLKYDLAGTMRLEIRYGPACRTVWGKLTGAEVGDTVEIQVPPTRRQIDAVQNNHDKYTPMLYLPEGQDLSVEATAVAVNPKKRQVKHRFELSVSVDSTDLPTDRPRDLSTDLPTDVSTGPLASTSASGRAS</sequence>
<dbReference type="Proteomes" id="UP000373149">
    <property type="component" value="Unassembled WGS sequence"/>
</dbReference>
<evidence type="ECO:0000313" key="2">
    <source>
        <dbReference type="EMBL" id="MPY53686.1"/>
    </source>
</evidence>
<evidence type="ECO:0000256" key="1">
    <source>
        <dbReference type="SAM" id="MobiDB-lite"/>
    </source>
</evidence>
<dbReference type="InterPro" id="IPR021224">
    <property type="entry name" value="DUF2690"/>
</dbReference>
<feature type="compositionally biased region" description="Polar residues" evidence="1">
    <location>
        <begin position="172"/>
        <end position="192"/>
    </location>
</feature>
<feature type="compositionally biased region" description="Gly residues" evidence="1">
    <location>
        <begin position="11"/>
        <end position="21"/>
    </location>
</feature>
<comment type="caution">
    <text evidence="2">The sequence shown here is derived from an EMBL/GenBank/DDBJ whole genome shotgun (WGS) entry which is preliminary data.</text>
</comment>
<accession>A0A5N8X3R1</accession>
<evidence type="ECO:0000313" key="3">
    <source>
        <dbReference type="Proteomes" id="UP000373149"/>
    </source>
</evidence>
<keyword evidence="3" id="KW-1185">Reference proteome</keyword>
<dbReference type="Pfam" id="PF10901">
    <property type="entry name" value="DUF2690"/>
    <property type="match status" value="1"/>
</dbReference>
<dbReference type="AlphaFoldDB" id="A0A5N8X3R1"/>
<feature type="compositionally biased region" description="Low complexity" evidence="1">
    <location>
        <begin position="22"/>
        <end position="34"/>
    </location>
</feature>
<proteinExistence type="predicted"/>